<evidence type="ECO:0000313" key="3">
    <source>
        <dbReference type="RefSeq" id="XP_049308515.1"/>
    </source>
</evidence>
<dbReference type="AlphaFoldDB" id="A0A6J0RKC4"/>
<keyword evidence="1" id="KW-1185">Reference proteome</keyword>
<protein>
    <submittedName>
        <fullName evidence="2 3">Uncharacterized protein LOC105224716</fullName>
    </submittedName>
</protein>
<proteinExistence type="predicted"/>
<dbReference type="KEGG" id="bdr:105224716"/>
<name>A0A6J0RKC4_BACDO</name>
<organism evidence="1 2">
    <name type="scientific">Bactrocera dorsalis</name>
    <name type="common">Oriental fruit fly</name>
    <name type="synonym">Dacus dorsalis</name>
    <dbReference type="NCBI Taxonomy" id="27457"/>
    <lineage>
        <taxon>Eukaryota</taxon>
        <taxon>Metazoa</taxon>
        <taxon>Ecdysozoa</taxon>
        <taxon>Arthropoda</taxon>
        <taxon>Hexapoda</taxon>
        <taxon>Insecta</taxon>
        <taxon>Pterygota</taxon>
        <taxon>Neoptera</taxon>
        <taxon>Endopterygota</taxon>
        <taxon>Diptera</taxon>
        <taxon>Brachycera</taxon>
        <taxon>Muscomorpha</taxon>
        <taxon>Tephritoidea</taxon>
        <taxon>Tephritidae</taxon>
        <taxon>Bactrocera</taxon>
        <taxon>Bactrocera</taxon>
    </lineage>
</organism>
<dbReference type="RefSeq" id="XP_049308515.1">
    <property type="nucleotide sequence ID" value="XM_049452558.1"/>
</dbReference>
<evidence type="ECO:0000313" key="2">
    <source>
        <dbReference type="RefSeq" id="XP_019845251.3"/>
    </source>
</evidence>
<reference evidence="2 3" key="1">
    <citation type="submission" date="2025-05" db="UniProtKB">
        <authorList>
            <consortium name="RefSeq"/>
        </authorList>
    </citation>
    <scope>IDENTIFICATION</scope>
    <source>
        <tissue evidence="2 3">Adult</tissue>
    </source>
</reference>
<accession>A0A6J0RKC4</accession>
<dbReference type="GeneID" id="105224716"/>
<dbReference type="Proteomes" id="UP001652620">
    <property type="component" value="Chromosome 3"/>
</dbReference>
<evidence type="ECO:0000313" key="1">
    <source>
        <dbReference type="Proteomes" id="UP001652620"/>
    </source>
</evidence>
<dbReference type="OrthoDB" id="9974612at2759"/>
<dbReference type="FunCoup" id="A0A6J0RKC4">
    <property type="interactions" value="1"/>
</dbReference>
<dbReference type="InParanoid" id="A0A6J0RKC4"/>
<sequence length="318" mass="34512">MEMDVNLRKASAIELMTISAGSYSNNNKFNNNNTAPSFALRPVAPGTPPPHRIGCCGILGRLLCTGTAKTASSSSDYNNLNSLLPSNGGNHQALHVNVPATPSAAAVVSAVCNSGHTRRPQSRRTPQEIYFESRGKSCKKLLKFNGYSNKILLYPEEGWARTASSSYWTITPCWWQPNRCRIEEFTGTQRQSTKAKMMPLEQKGSLLIAGHFRSKKALTGGSPLGGRTCMDCVDDGDGCGGGGGGRGGDGTASGKEQEIDEFKLYLTSNISMEDYNMGYCLTGFVERRCHQTNTYQMTHFAVIKRQWPSISSAVAKST</sequence>
<gene>
    <name evidence="2 3" type="primary">LOC105224716</name>
</gene>
<dbReference type="RefSeq" id="XP_019845251.3">
    <property type="nucleotide sequence ID" value="XM_019989692.3"/>
</dbReference>